<keyword evidence="2" id="KW-1185">Reference proteome</keyword>
<dbReference type="OrthoDB" id="2020758at2759"/>
<accession>A0A8S0QYE1</accession>
<name>A0A8S0QYE1_OLEEU</name>
<evidence type="ECO:0000313" key="1">
    <source>
        <dbReference type="EMBL" id="CAA2970914.1"/>
    </source>
</evidence>
<sequence>MKICSPRNIQMRSHWVEMQDTLNYKTTSKSESKTIWVYLECGNFSCRGVGFETNSVTGGIKEHSLSIGSYGSGNYSIEVLLIWGIHVSLIQLHRIIRKEAFQDDIETVFFFFWSTERMWNLIGLGMRMTAPEAVNSSRNTALEE</sequence>
<dbReference type="Gramene" id="OE9A107462T1">
    <property type="protein sequence ID" value="OE9A107462C1"/>
    <property type="gene ID" value="OE9A107462"/>
</dbReference>
<reference evidence="1 2" key="1">
    <citation type="submission" date="2019-12" db="EMBL/GenBank/DDBJ databases">
        <authorList>
            <person name="Alioto T."/>
            <person name="Alioto T."/>
            <person name="Gomez Garrido J."/>
        </authorList>
    </citation>
    <scope>NUCLEOTIDE SEQUENCE [LARGE SCALE GENOMIC DNA]</scope>
</reference>
<gene>
    <name evidence="1" type="ORF">OLEA9_A107462</name>
</gene>
<evidence type="ECO:0000313" key="2">
    <source>
        <dbReference type="Proteomes" id="UP000594638"/>
    </source>
</evidence>
<dbReference type="AlphaFoldDB" id="A0A8S0QYE1"/>
<comment type="caution">
    <text evidence="1">The sequence shown here is derived from an EMBL/GenBank/DDBJ whole genome shotgun (WGS) entry which is preliminary data.</text>
</comment>
<dbReference type="Proteomes" id="UP000594638">
    <property type="component" value="Unassembled WGS sequence"/>
</dbReference>
<organism evidence="1 2">
    <name type="scientific">Olea europaea subsp. europaea</name>
    <dbReference type="NCBI Taxonomy" id="158383"/>
    <lineage>
        <taxon>Eukaryota</taxon>
        <taxon>Viridiplantae</taxon>
        <taxon>Streptophyta</taxon>
        <taxon>Embryophyta</taxon>
        <taxon>Tracheophyta</taxon>
        <taxon>Spermatophyta</taxon>
        <taxon>Magnoliopsida</taxon>
        <taxon>eudicotyledons</taxon>
        <taxon>Gunneridae</taxon>
        <taxon>Pentapetalae</taxon>
        <taxon>asterids</taxon>
        <taxon>lamiids</taxon>
        <taxon>Lamiales</taxon>
        <taxon>Oleaceae</taxon>
        <taxon>Oleeae</taxon>
        <taxon>Olea</taxon>
    </lineage>
</organism>
<proteinExistence type="predicted"/>
<protein>
    <submittedName>
        <fullName evidence="1">Uncharacterized protein</fullName>
    </submittedName>
</protein>
<dbReference type="EMBL" id="CACTIH010001988">
    <property type="protein sequence ID" value="CAA2970914.1"/>
    <property type="molecule type" value="Genomic_DNA"/>
</dbReference>